<dbReference type="PANTHER" id="PTHR21315">
    <property type="entry name" value="APRATAXIN AND PNK-LIKE FACTOR-RELATED"/>
    <property type="match status" value="1"/>
</dbReference>
<dbReference type="GO" id="GO:0035861">
    <property type="term" value="C:site of double-strand break"/>
    <property type="evidence" value="ECO:0007669"/>
    <property type="project" value="TreeGrafter"/>
</dbReference>
<evidence type="ECO:0000313" key="3">
    <source>
        <dbReference type="EMBL" id="GFO48216.1"/>
    </source>
</evidence>
<feature type="compositionally biased region" description="Basic residues" evidence="1">
    <location>
        <begin position="486"/>
        <end position="495"/>
    </location>
</feature>
<feature type="compositionally biased region" description="Basic residues" evidence="1">
    <location>
        <begin position="406"/>
        <end position="415"/>
    </location>
</feature>
<feature type="compositionally biased region" description="Basic residues" evidence="1">
    <location>
        <begin position="310"/>
        <end position="319"/>
    </location>
</feature>
<dbReference type="InterPro" id="IPR039253">
    <property type="entry name" value="APLF"/>
</dbReference>
<dbReference type="EMBL" id="BLXT01008384">
    <property type="protein sequence ID" value="GFO48216.1"/>
    <property type="molecule type" value="Genomic_DNA"/>
</dbReference>
<reference evidence="3 4" key="1">
    <citation type="journal article" date="2021" name="Elife">
        <title>Chloroplast acquisition without the gene transfer in kleptoplastic sea slugs, Plakobranchus ocellatus.</title>
        <authorList>
            <person name="Maeda T."/>
            <person name="Takahashi S."/>
            <person name="Yoshida T."/>
            <person name="Shimamura S."/>
            <person name="Takaki Y."/>
            <person name="Nagai Y."/>
            <person name="Toyoda A."/>
            <person name="Suzuki Y."/>
            <person name="Arimoto A."/>
            <person name="Ishii H."/>
            <person name="Satoh N."/>
            <person name="Nishiyama T."/>
            <person name="Hasebe M."/>
            <person name="Maruyama T."/>
            <person name="Minagawa J."/>
            <person name="Obokata J."/>
            <person name="Shigenobu S."/>
        </authorList>
    </citation>
    <scope>NUCLEOTIDE SEQUENCE [LARGE SCALE GENOMIC DNA]</scope>
</reference>
<comment type="caution">
    <text evidence="3">The sequence shown here is derived from an EMBL/GenBank/DDBJ whole genome shotgun (WGS) entry which is preliminary data.</text>
</comment>
<evidence type="ECO:0000259" key="2">
    <source>
        <dbReference type="Pfam" id="PF10283"/>
    </source>
</evidence>
<feature type="compositionally biased region" description="Basic and acidic residues" evidence="1">
    <location>
        <begin position="123"/>
        <end position="182"/>
    </location>
</feature>
<dbReference type="AlphaFoldDB" id="A0AAV4DVR5"/>
<dbReference type="GO" id="GO:0003906">
    <property type="term" value="F:DNA-(apurinic or apyrimidinic site) endonuclease activity"/>
    <property type="evidence" value="ECO:0007669"/>
    <property type="project" value="InterPro"/>
</dbReference>
<dbReference type="Pfam" id="PF10283">
    <property type="entry name" value="zf-CCHH"/>
    <property type="match status" value="1"/>
</dbReference>
<evidence type="ECO:0000313" key="4">
    <source>
        <dbReference type="Proteomes" id="UP000735302"/>
    </source>
</evidence>
<dbReference type="Gene3D" id="2.60.200.20">
    <property type="match status" value="1"/>
</dbReference>
<feature type="compositionally biased region" description="Basic and acidic residues" evidence="1">
    <location>
        <begin position="86"/>
        <end position="111"/>
    </location>
</feature>
<organism evidence="3 4">
    <name type="scientific">Plakobranchus ocellatus</name>
    <dbReference type="NCBI Taxonomy" id="259542"/>
    <lineage>
        <taxon>Eukaryota</taxon>
        <taxon>Metazoa</taxon>
        <taxon>Spiralia</taxon>
        <taxon>Lophotrochozoa</taxon>
        <taxon>Mollusca</taxon>
        <taxon>Gastropoda</taxon>
        <taxon>Heterobranchia</taxon>
        <taxon>Euthyneura</taxon>
        <taxon>Panpulmonata</taxon>
        <taxon>Sacoglossa</taxon>
        <taxon>Placobranchoidea</taxon>
        <taxon>Plakobranchidae</taxon>
        <taxon>Plakobranchus</taxon>
    </lineage>
</organism>
<dbReference type="GO" id="GO:0006302">
    <property type="term" value="P:double-strand break repair"/>
    <property type="evidence" value="ECO:0007669"/>
    <property type="project" value="InterPro"/>
</dbReference>
<feature type="region of interest" description="Disordered" evidence="1">
    <location>
        <begin position="86"/>
        <end position="671"/>
    </location>
</feature>
<feature type="compositionally biased region" description="Acidic residues" evidence="1">
    <location>
        <begin position="422"/>
        <end position="455"/>
    </location>
</feature>
<proteinExistence type="predicted"/>
<sequence>MSGITLKEVGGDLVIDVVQESTVIGRGQFLQTHTNPCFLRVESSKEQSVLTRDVKHLLNNGDEFGLLPDQLFYRVHYPLINGKDSETLKETNKQDDIKQEDKKDQHGDGVKPEAVSNGGSENLKSDDTSDEKAAIKENQSHEVKESLNKNVNNKEEGEEGVKNQKEEPAAEKDDKEEEKNQEDYEAGAEEDLAAPVDKKRVLPAWMVKAANQEPSTKGNASPKKPMSVAVNKRAPGAKLTKPDHDEEGDDDDDDAEEDKDFEEKDDQEYTPKKKGRGRRLTKLSDDDDDDYEEEESDDDYTPEKPAPKGRGGRSKKRRKGSDSEDDDFSDEDDDYSPRKPKSKSTKKTPKGKGKKKTPARGAKAVTPRSRTKRKYADDDDDEDELLPRRRGRAGDEDEDDELPSRRPQRAAKQKRGSYVDDPLIEEALEDFASEEEVVEDKDSDFEVDGVEDSGSDWERSNSQKQKVSKIKGKATGRTPGRGGANKNKKKGRRSSRAVDSDDEDDDDIMEDDEPYVPRPSKRRGGQLSQDTDSDEDGHKKKRRREHCQYGKKCYRKNPVHFRTYCHPGDSSYDEEDKDDSAPKESRKDKDSGKASPPKPSRPQRSTAGTKLVTHGTEDDDMPDTYDYQDSFIDDGTQPSEGEAEDDSDYDAEEDIRGLNKEAKSFVRGKKK</sequence>
<protein>
    <submittedName>
        <fullName evidence="3">Aprataxin and pnk-like factor</fullName>
    </submittedName>
</protein>
<feature type="compositionally biased region" description="Acidic residues" evidence="1">
    <location>
        <begin position="323"/>
        <end position="334"/>
    </location>
</feature>
<feature type="compositionally biased region" description="Basic residues" evidence="1">
    <location>
        <begin position="338"/>
        <end position="358"/>
    </location>
</feature>
<feature type="compositionally biased region" description="Acidic residues" evidence="1">
    <location>
        <begin position="641"/>
        <end position="653"/>
    </location>
</feature>
<feature type="compositionally biased region" description="Basic and acidic residues" evidence="1">
    <location>
        <begin position="654"/>
        <end position="664"/>
    </location>
</feature>
<evidence type="ECO:0000256" key="1">
    <source>
        <dbReference type="SAM" id="MobiDB-lite"/>
    </source>
</evidence>
<feature type="compositionally biased region" description="Acidic residues" evidence="1">
    <location>
        <begin position="500"/>
        <end position="514"/>
    </location>
</feature>
<feature type="domain" description="PBZ-type" evidence="2">
    <location>
        <begin position="544"/>
        <end position="569"/>
    </location>
</feature>
<dbReference type="GO" id="GO:0005634">
    <property type="term" value="C:nucleus"/>
    <property type="evidence" value="ECO:0007669"/>
    <property type="project" value="TreeGrafter"/>
</dbReference>
<gene>
    <name evidence="3" type="ORF">PoB_007472100</name>
</gene>
<feature type="compositionally biased region" description="Acidic residues" evidence="1">
    <location>
        <begin position="285"/>
        <end position="300"/>
    </location>
</feature>
<dbReference type="InterPro" id="IPR019406">
    <property type="entry name" value="APLF_PBZ"/>
</dbReference>
<name>A0AAV4DVR5_9GAST</name>
<dbReference type="GO" id="GO:0008408">
    <property type="term" value="F:3'-5' exonuclease activity"/>
    <property type="evidence" value="ECO:0007669"/>
    <property type="project" value="InterPro"/>
</dbReference>
<feature type="compositionally biased region" description="Acidic residues" evidence="1">
    <location>
        <begin position="183"/>
        <end position="192"/>
    </location>
</feature>
<accession>A0AAV4DVR5</accession>
<feature type="compositionally biased region" description="Basic residues" evidence="1">
    <location>
        <begin position="272"/>
        <end position="281"/>
    </location>
</feature>
<dbReference type="Proteomes" id="UP000735302">
    <property type="component" value="Unassembled WGS sequence"/>
</dbReference>
<dbReference type="PANTHER" id="PTHR21315:SF2">
    <property type="entry name" value="APRATAXIN AND PNK-LIKE FACTOR"/>
    <property type="match status" value="1"/>
</dbReference>
<feature type="compositionally biased region" description="Basic and acidic residues" evidence="1">
    <location>
        <begin position="579"/>
        <end position="592"/>
    </location>
</feature>
<keyword evidence="4" id="KW-1185">Reference proteome</keyword>
<feature type="compositionally biased region" description="Acidic residues" evidence="1">
    <location>
        <begin position="245"/>
        <end position="268"/>
    </location>
</feature>